<proteinExistence type="predicted"/>
<evidence type="ECO:0000256" key="5">
    <source>
        <dbReference type="ARBA" id="ARBA00023288"/>
    </source>
</evidence>
<name>A0A6J6ISX3_9ZZZZ</name>
<dbReference type="EMBL" id="CAEZTE010000007">
    <property type="protein sequence ID" value="CAB4556498.1"/>
    <property type="molecule type" value="Genomic_DNA"/>
</dbReference>
<keyword evidence="2" id="KW-0732">Signal</keyword>
<dbReference type="Pfam" id="PF01547">
    <property type="entry name" value="SBP_bac_1"/>
    <property type="match status" value="1"/>
</dbReference>
<reference evidence="9" key="1">
    <citation type="submission" date="2020-05" db="EMBL/GenBank/DDBJ databases">
        <authorList>
            <person name="Chiriac C."/>
            <person name="Salcher M."/>
            <person name="Ghai R."/>
            <person name="Kavagutti S V."/>
        </authorList>
    </citation>
    <scope>NUCLEOTIDE SEQUENCE</scope>
</reference>
<evidence type="ECO:0000313" key="11">
    <source>
        <dbReference type="EMBL" id="CAB4724322.1"/>
    </source>
</evidence>
<dbReference type="PANTHER" id="PTHR43649:SF33">
    <property type="entry name" value="POLYGALACTURONAN_RHAMNOGALACTURONAN-BINDING PROTEIN YTCQ"/>
    <property type="match status" value="1"/>
</dbReference>
<dbReference type="AlphaFoldDB" id="A0A6J6ISX3"/>
<dbReference type="EMBL" id="CAEZVA010000012">
    <property type="protein sequence ID" value="CAB4610623.1"/>
    <property type="molecule type" value="Genomic_DNA"/>
</dbReference>
<keyword evidence="5" id="KW-0449">Lipoprotein</keyword>
<keyword evidence="4" id="KW-0564">Palmitate</keyword>
<dbReference type="SUPFAM" id="SSF53850">
    <property type="entry name" value="Periplasmic binding protein-like II"/>
    <property type="match status" value="1"/>
</dbReference>
<protein>
    <submittedName>
        <fullName evidence="9">Unannotated protein</fullName>
    </submittedName>
</protein>
<dbReference type="EMBL" id="CAEZSW010000012">
    <property type="protein sequence ID" value="CAB4548250.1"/>
    <property type="molecule type" value="Genomic_DNA"/>
</dbReference>
<evidence type="ECO:0000313" key="6">
    <source>
        <dbReference type="EMBL" id="CAB4548250.1"/>
    </source>
</evidence>
<evidence type="ECO:0000256" key="1">
    <source>
        <dbReference type="ARBA" id="ARBA00022475"/>
    </source>
</evidence>
<dbReference type="InterPro" id="IPR050490">
    <property type="entry name" value="Bact_solute-bd_prot1"/>
</dbReference>
<dbReference type="Gene3D" id="3.40.190.10">
    <property type="entry name" value="Periplasmic binding protein-like II"/>
    <property type="match status" value="2"/>
</dbReference>
<keyword evidence="1" id="KW-1003">Cell membrane</keyword>
<organism evidence="9">
    <name type="scientific">freshwater metagenome</name>
    <dbReference type="NCBI Taxonomy" id="449393"/>
    <lineage>
        <taxon>unclassified sequences</taxon>
        <taxon>metagenomes</taxon>
        <taxon>ecological metagenomes</taxon>
    </lineage>
</organism>
<dbReference type="PANTHER" id="PTHR43649">
    <property type="entry name" value="ARABINOSE-BINDING PROTEIN-RELATED"/>
    <property type="match status" value="1"/>
</dbReference>
<accession>A0A6J6ISX3</accession>
<evidence type="ECO:0000256" key="3">
    <source>
        <dbReference type="ARBA" id="ARBA00023136"/>
    </source>
</evidence>
<evidence type="ECO:0000313" key="7">
    <source>
        <dbReference type="EMBL" id="CAB4556498.1"/>
    </source>
</evidence>
<keyword evidence="3" id="KW-0472">Membrane</keyword>
<gene>
    <name evidence="6" type="ORF">UFOPK1508_00213</name>
    <name evidence="7" type="ORF">UFOPK1599_00245</name>
    <name evidence="8" type="ORF">UFOPK1894_00287</name>
    <name evidence="9" type="ORF">UFOPK2139_00045</name>
    <name evidence="10" type="ORF">UFOPK2179_00190</name>
    <name evidence="11" type="ORF">UFOPK2715_00674</name>
</gene>
<dbReference type="EMBL" id="CAEZVR010000003">
    <property type="protein sequence ID" value="CAB4627721.1"/>
    <property type="molecule type" value="Genomic_DNA"/>
</dbReference>
<evidence type="ECO:0000256" key="2">
    <source>
        <dbReference type="ARBA" id="ARBA00022729"/>
    </source>
</evidence>
<dbReference type="EMBL" id="CAEZWC010000007">
    <property type="protein sequence ID" value="CAB4641821.1"/>
    <property type="molecule type" value="Genomic_DNA"/>
</dbReference>
<evidence type="ECO:0000313" key="9">
    <source>
        <dbReference type="EMBL" id="CAB4627721.1"/>
    </source>
</evidence>
<dbReference type="InterPro" id="IPR006059">
    <property type="entry name" value="SBP"/>
</dbReference>
<sequence>MLKIRNRRGLALASVISSLALVLSACSSSSDSGSASGDDAWFAEAADKLECKGKTIKGVTENTPPGQYVKSDIIPAFEAATGMKVDLETTSWDEMYSKAINDMEAKTGIYDFVYIEQDIIYQYLKNNYLANISQAIADNADLKAPSFDFGKFTSFINDFKNSDGDVFGIPMEAFVKVYLYRTDLFDDAANKEAFKAKYKRDLVPATNYKEYKEIAEFFTEYGKGKDLWGTTVQAVTGHPASFYELFESILPTNGVYNWGINNGKATSASGGSMDSKAAKDAFAFWVGLLKQAPPESKQSTWTEVGSTFAAGRAAQGWVYGENVAWIATDESKSKVVGKVGVALPPLGNPKVLEDSKSGAGYLGYYDGGAFGVPASSKNITCSILFQQYQGQESVQAKWAAAGSRIVMESTYNDPIVQEQDAKTNGYYTFMKDQGSLFRGAPPYPFHTAVREVVAPFIYDAIAGKISTSDALDKAAKAADAEMKKLGY</sequence>
<evidence type="ECO:0000313" key="8">
    <source>
        <dbReference type="EMBL" id="CAB4610623.1"/>
    </source>
</evidence>
<evidence type="ECO:0000313" key="10">
    <source>
        <dbReference type="EMBL" id="CAB4641821.1"/>
    </source>
</evidence>
<evidence type="ECO:0000256" key="4">
    <source>
        <dbReference type="ARBA" id="ARBA00023139"/>
    </source>
</evidence>
<dbReference type="EMBL" id="CAEZYN010000057">
    <property type="protein sequence ID" value="CAB4724322.1"/>
    <property type="molecule type" value="Genomic_DNA"/>
</dbReference>
<dbReference type="PROSITE" id="PS51257">
    <property type="entry name" value="PROKAR_LIPOPROTEIN"/>
    <property type="match status" value="1"/>
</dbReference>